<dbReference type="FunFam" id="3.40.50.970:FF:000129">
    <property type="entry name" value="Transketolase"/>
    <property type="match status" value="1"/>
</dbReference>
<evidence type="ECO:0000313" key="8">
    <source>
        <dbReference type="Proteomes" id="UP000657177"/>
    </source>
</evidence>
<dbReference type="Pfam" id="PF02779">
    <property type="entry name" value="Transket_pyr"/>
    <property type="match status" value="1"/>
</dbReference>
<keyword evidence="5" id="KW-1133">Transmembrane helix</keyword>
<dbReference type="Proteomes" id="UP000657177">
    <property type="component" value="Unassembled WGS sequence"/>
</dbReference>
<dbReference type="InterPro" id="IPR009014">
    <property type="entry name" value="Transketo_C/PFOR_II"/>
</dbReference>
<keyword evidence="5" id="KW-0472">Membrane</keyword>
<dbReference type="CDD" id="cd07033">
    <property type="entry name" value="TPP_PYR_DXS_TK_like"/>
    <property type="match status" value="1"/>
</dbReference>
<dbReference type="PANTHER" id="PTHR43825">
    <property type="entry name" value="PYRUVATE DEHYDROGENASE E1 COMPONENT"/>
    <property type="match status" value="1"/>
</dbReference>
<evidence type="ECO:0000256" key="4">
    <source>
        <dbReference type="ARBA" id="ARBA00023052"/>
    </source>
</evidence>
<gene>
    <name evidence="7" type="ORF">G5B42_01135</name>
</gene>
<dbReference type="InterPro" id="IPR029061">
    <property type="entry name" value="THDP-binding"/>
</dbReference>
<dbReference type="Gene3D" id="3.40.50.970">
    <property type="match status" value="1"/>
</dbReference>
<evidence type="ECO:0000256" key="1">
    <source>
        <dbReference type="ARBA" id="ARBA00001964"/>
    </source>
</evidence>
<comment type="caution">
    <text evidence="7">The sequence shown here is derived from an EMBL/GenBank/DDBJ whole genome shotgun (WGS) entry which is preliminary data.</text>
</comment>
<dbReference type="SUPFAM" id="SSF52922">
    <property type="entry name" value="TK C-terminal domain-like"/>
    <property type="match status" value="1"/>
</dbReference>
<sequence length="312" mass="33557">MKRSFRDALRESLLILGQEYPAMVVVTPDLAKSLRITDFKQTFPDRFITVGVSEADMIGVAAGLATTGLIPVAAAFAMFAVEKPFEQIRNAIAYPNLNVKIVATHGGIGVGPDGATHQAIEDLAIMRTLPNFTVLVAADACETKTALKAALEHKGPVYLRLGRDEAEVVYREEKAFIIGQADLLTNGNDVSIVACGTMVAKALQAAEELRKVNLKARVINMHCLKPLDEAILLQAAEETGCLVTVEDHTRIGGLGGAVAELLVRKCPVPVEQVALDDQFGESGEAEDLFQKYGLTVSRIVSAAQKVMLRKSM</sequence>
<keyword evidence="8" id="KW-1185">Reference proteome</keyword>
<dbReference type="PROSITE" id="PS00802">
    <property type="entry name" value="TRANSKETOLASE_2"/>
    <property type="match status" value="1"/>
</dbReference>
<evidence type="ECO:0000256" key="2">
    <source>
        <dbReference type="ARBA" id="ARBA00007131"/>
    </source>
</evidence>
<evidence type="ECO:0000313" key="7">
    <source>
        <dbReference type="EMBL" id="MBA2132160.1"/>
    </source>
</evidence>
<dbReference type="InterPro" id="IPR033248">
    <property type="entry name" value="Transketolase_C"/>
</dbReference>
<dbReference type="PANTHER" id="PTHR43825:SF1">
    <property type="entry name" value="TRANSKETOLASE-LIKE PYRIMIDINE-BINDING DOMAIN-CONTAINING PROTEIN"/>
    <property type="match status" value="1"/>
</dbReference>
<evidence type="ECO:0000256" key="5">
    <source>
        <dbReference type="SAM" id="Phobius"/>
    </source>
</evidence>
<comment type="similarity">
    <text evidence="2">Belongs to the transketolase family.</text>
</comment>
<comment type="cofactor">
    <cofactor evidence="1">
        <name>thiamine diphosphate</name>
        <dbReference type="ChEBI" id="CHEBI:58937"/>
    </cofactor>
</comment>
<dbReference type="EMBL" id="JAAKDE010000002">
    <property type="protein sequence ID" value="MBA2132160.1"/>
    <property type="molecule type" value="Genomic_DNA"/>
</dbReference>
<dbReference type="Pfam" id="PF02780">
    <property type="entry name" value="Transketolase_C"/>
    <property type="match status" value="1"/>
</dbReference>
<protein>
    <submittedName>
        <fullName evidence="7">Transketolase family protein</fullName>
    </submittedName>
</protein>
<dbReference type="GO" id="GO:0016740">
    <property type="term" value="F:transferase activity"/>
    <property type="evidence" value="ECO:0007669"/>
    <property type="project" value="UniProtKB-KW"/>
</dbReference>
<dbReference type="RefSeq" id="WP_181338605.1">
    <property type="nucleotide sequence ID" value="NZ_JAAKDE010000002.1"/>
</dbReference>
<proteinExistence type="inferred from homology"/>
<accession>A0A8J6HY54</accession>
<keyword evidence="3" id="KW-0808">Transferase</keyword>
<dbReference type="AlphaFoldDB" id="A0A8J6HY54"/>
<dbReference type="SUPFAM" id="SSF52518">
    <property type="entry name" value="Thiamin diphosphate-binding fold (THDP-binding)"/>
    <property type="match status" value="1"/>
</dbReference>
<dbReference type="Gene3D" id="3.40.50.920">
    <property type="match status" value="1"/>
</dbReference>
<dbReference type="InterPro" id="IPR020826">
    <property type="entry name" value="Transketolase_BS"/>
</dbReference>
<name>A0A8J6HY54_9FIRM</name>
<dbReference type="InterPro" id="IPR051157">
    <property type="entry name" value="PDH/Transketolase"/>
</dbReference>
<evidence type="ECO:0000259" key="6">
    <source>
        <dbReference type="SMART" id="SM00861"/>
    </source>
</evidence>
<feature type="domain" description="Transketolase-like pyrimidine-binding" evidence="6">
    <location>
        <begin position="3"/>
        <end position="169"/>
    </location>
</feature>
<reference evidence="7" key="1">
    <citation type="submission" date="2020-06" db="EMBL/GenBank/DDBJ databases">
        <title>Novel chitinolytic bacterium.</title>
        <authorList>
            <person name="Ungkulpasvich U."/>
            <person name="Kosugi A."/>
            <person name="Uke A."/>
        </authorList>
    </citation>
    <scope>NUCLEOTIDE SEQUENCE</scope>
    <source>
        <strain evidence="7">UUS1-1</strain>
    </source>
</reference>
<feature type="transmembrane region" description="Helical" evidence="5">
    <location>
        <begin position="57"/>
        <end position="81"/>
    </location>
</feature>
<keyword evidence="4" id="KW-0786">Thiamine pyrophosphate</keyword>
<keyword evidence="5" id="KW-0812">Transmembrane</keyword>
<dbReference type="SMART" id="SM00861">
    <property type="entry name" value="Transket_pyr"/>
    <property type="match status" value="1"/>
</dbReference>
<organism evidence="7 8">
    <name type="scientific">Capillibacterium thermochitinicola</name>
    <dbReference type="NCBI Taxonomy" id="2699427"/>
    <lineage>
        <taxon>Bacteria</taxon>
        <taxon>Bacillati</taxon>
        <taxon>Bacillota</taxon>
        <taxon>Capillibacterium</taxon>
    </lineage>
</organism>
<evidence type="ECO:0000256" key="3">
    <source>
        <dbReference type="ARBA" id="ARBA00022679"/>
    </source>
</evidence>
<dbReference type="InterPro" id="IPR005475">
    <property type="entry name" value="Transketolase-like_Pyr-bd"/>
</dbReference>